<gene>
    <name evidence="2" type="ORF">SAMN04488540_101436</name>
</gene>
<name>A0A1G8KNT5_9GAMM</name>
<dbReference type="AlphaFoldDB" id="A0A1G8KNT5"/>
<organism evidence="2 3">
    <name type="scientific">Ferrimonas sediminum</name>
    <dbReference type="NCBI Taxonomy" id="718193"/>
    <lineage>
        <taxon>Bacteria</taxon>
        <taxon>Pseudomonadati</taxon>
        <taxon>Pseudomonadota</taxon>
        <taxon>Gammaproteobacteria</taxon>
        <taxon>Alteromonadales</taxon>
        <taxon>Ferrimonadaceae</taxon>
        <taxon>Ferrimonas</taxon>
    </lineage>
</organism>
<evidence type="ECO:0000313" key="3">
    <source>
        <dbReference type="Proteomes" id="UP000199527"/>
    </source>
</evidence>
<evidence type="ECO:0000259" key="1">
    <source>
        <dbReference type="Pfam" id="PF09834"/>
    </source>
</evidence>
<protein>
    <submittedName>
        <fullName evidence="2">Uncharacterized membrane protein</fullName>
    </submittedName>
</protein>
<sequence length="66" mass="7655">MIKTLSFAVMHFSIAFTLVYLLTGSWTLGGLVAIVEPLVNTVAFYFHDKFWKRRELRRQRAPLLIA</sequence>
<dbReference type="InterPro" id="IPR018638">
    <property type="entry name" value="DUF2061_membrane"/>
</dbReference>
<accession>A0A1G8KNT5</accession>
<feature type="domain" description="DUF2061" evidence="1">
    <location>
        <begin position="1"/>
        <end position="52"/>
    </location>
</feature>
<evidence type="ECO:0000313" key="2">
    <source>
        <dbReference type="EMBL" id="SDI45012.1"/>
    </source>
</evidence>
<reference evidence="3" key="1">
    <citation type="submission" date="2016-10" db="EMBL/GenBank/DDBJ databases">
        <authorList>
            <person name="Varghese N."/>
            <person name="Submissions S."/>
        </authorList>
    </citation>
    <scope>NUCLEOTIDE SEQUENCE [LARGE SCALE GENOMIC DNA]</scope>
    <source>
        <strain evidence="3">DSM 23317</strain>
    </source>
</reference>
<dbReference type="RefSeq" id="WP_090361367.1">
    <property type="nucleotide sequence ID" value="NZ_FNEM01000001.1"/>
</dbReference>
<proteinExistence type="predicted"/>
<dbReference type="OrthoDB" id="9133582at2"/>
<keyword evidence="3" id="KW-1185">Reference proteome</keyword>
<dbReference type="EMBL" id="FNEM01000001">
    <property type="protein sequence ID" value="SDI45012.1"/>
    <property type="molecule type" value="Genomic_DNA"/>
</dbReference>
<dbReference type="Pfam" id="PF09834">
    <property type="entry name" value="DUF2061"/>
    <property type="match status" value="1"/>
</dbReference>
<dbReference type="Proteomes" id="UP000199527">
    <property type="component" value="Unassembled WGS sequence"/>
</dbReference>